<feature type="signal peptide" evidence="2">
    <location>
        <begin position="1"/>
        <end position="20"/>
    </location>
</feature>
<dbReference type="Gene3D" id="2.40.160.20">
    <property type="match status" value="1"/>
</dbReference>
<dbReference type="AlphaFoldDB" id="A0A5C6KVG6"/>
<gene>
    <name evidence="4" type="ORF">FSA08_24985</name>
</gene>
<dbReference type="EMBL" id="VOHY01000036">
    <property type="protein sequence ID" value="TWV66596.1"/>
    <property type="molecule type" value="Genomic_DNA"/>
</dbReference>
<dbReference type="Proteomes" id="UP000318041">
    <property type="component" value="Unassembled WGS sequence"/>
</dbReference>
<proteinExistence type="predicted"/>
<sequence>MKKTLFLAVCFLMLVGNTYAQKGKQAIGFGLSYGTEIESVGLGLKYQYNITNPIRLEPSLNYFFENDNVSMLDVNLNFHYLFPVASKVKLYPLLGLTFSNWMFDWDNDLDVDIDGNHVHINGDDDSDNECRFGMNIGGGVDFAIARNWMMNFEFRYQLVSDFDQAVFNLGFAYRF</sequence>
<dbReference type="InterPro" id="IPR006315">
    <property type="entry name" value="OM_autotransptr_brl_dom"/>
</dbReference>
<organism evidence="4 5">
    <name type="scientific">Bacteroides fragilis</name>
    <dbReference type="NCBI Taxonomy" id="817"/>
    <lineage>
        <taxon>Bacteria</taxon>
        <taxon>Pseudomonadati</taxon>
        <taxon>Bacteroidota</taxon>
        <taxon>Bacteroidia</taxon>
        <taxon>Bacteroidales</taxon>
        <taxon>Bacteroidaceae</taxon>
        <taxon>Bacteroides</taxon>
    </lineage>
</organism>
<dbReference type="SUPFAM" id="SSF56925">
    <property type="entry name" value="OMPA-like"/>
    <property type="match status" value="1"/>
</dbReference>
<dbReference type="RefSeq" id="WP_070612679.1">
    <property type="nucleotide sequence ID" value="NZ_VOHY01000036.1"/>
</dbReference>
<evidence type="ECO:0000256" key="1">
    <source>
        <dbReference type="ARBA" id="ARBA00022729"/>
    </source>
</evidence>
<reference evidence="4 5" key="1">
    <citation type="submission" date="2019-08" db="EMBL/GenBank/DDBJ databases">
        <title>Genome sequencing of Bacteroides fragilis Sample_iSURF_9.</title>
        <authorList>
            <person name="Chandler J.E."/>
            <person name="Ruoff K.L."/>
            <person name="Price C.E."/>
            <person name="Valls R.A."/>
            <person name="O'Toole G.A."/>
        </authorList>
    </citation>
    <scope>NUCLEOTIDE SEQUENCE [LARGE SCALE GENOMIC DNA]</scope>
    <source>
        <strain evidence="4 5">CFPLTA004_1B</strain>
    </source>
</reference>
<dbReference type="NCBIfam" id="TIGR01414">
    <property type="entry name" value="autotrans_barl"/>
    <property type="match status" value="1"/>
</dbReference>
<keyword evidence="1 2" id="KW-0732">Signal</keyword>
<evidence type="ECO:0000259" key="3">
    <source>
        <dbReference type="Pfam" id="PF13505"/>
    </source>
</evidence>
<name>A0A5C6KVG6_BACFG</name>
<comment type="caution">
    <text evidence="4">The sequence shown here is derived from an EMBL/GenBank/DDBJ whole genome shotgun (WGS) entry which is preliminary data.</text>
</comment>
<dbReference type="InterPro" id="IPR011250">
    <property type="entry name" value="OMP/PagP_B-barrel"/>
</dbReference>
<evidence type="ECO:0000256" key="2">
    <source>
        <dbReference type="SAM" id="SignalP"/>
    </source>
</evidence>
<dbReference type="GO" id="GO:0019867">
    <property type="term" value="C:outer membrane"/>
    <property type="evidence" value="ECO:0007669"/>
    <property type="project" value="InterPro"/>
</dbReference>
<dbReference type="Pfam" id="PF13505">
    <property type="entry name" value="OMP_b-brl"/>
    <property type="match status" value="1"/>
</dbReference>
<evidence type="ECO:0000313" key="5">
    <source>
        <dbReference type="Proteomes" id="UP000318041"/>
    </source>
</evidence>
<accession>A0A5C6KVG6</accession>
<protein>
    <submittedName>
        <fullName evidence="4">Porin family protein</fullName>
    </submittedName>
</protein>
<feature type="chain" id="PRO_5022812521" evidence="2">
    <location>
        <begin position="21"/>
        <end position="175"/>
    </location>
</feature>
<dbReference type="InterPro" id="IPR027385">
    <property type="entry name" value="Beta-barrel_OMP"/>
</dbReference>
<feature type="domain" description="Outer membrane protein beta-barrel" evidence="3">
    <location>
        <begin position="23"/>
        <end position="175"/>
    </location>
</feature>
<evidence type="ECO:0000313" key="4">
    <source>
        <dbReference type="EMBL" id="TWV66596.1"/>
    </source>
</evidence>